<dbReference type="Pfam" id="PF16916">
    <property type="entry name" value="ZT_dimer"/>
    <property type="match status" value="1"/>
</dbReference>
<feature type="non-terminal residue" evidence="3">
    <location>
        <position position="1"/>
    </location>
</feature>
<dbReference type="InterPro" id="IPR050681">
    <property type="entry name" value="CDF/SLC30A"/>
</dbReference>
<dbReference type="AlphaFoldDB" id="A0A3B0ZJ97"/>
<dbReference type="GO" id="GO:0005385">
    <property type="term" value="F:zinc ion transmembrane transporter activity"/>
    <property type="evidence" value="ECO:0007669"/>
    <property type="project" value="TreeGrafter"/>
</dbReference>
<gene>
    <name evidence="3" type="ORF">MNBD_GAMMA18-2139</name>
</gene>
<protein>
    <submittedName>
        <fullName evidence="3">Cobalt-zinc-cadmium resistance protein CzcD</fullName>
    </submittedName>
</protein>
<sequence length="114" mass="12977">DTALTLLIAGYVLYQAATMLPKTIHILMQGTPENIAIEEVINAMENIDGVSNVHHMHIWQLDEHKNALEAHVVICDLNQSEIIKMALKTALEEHFKITHSTLEFEMKHCEKPCY</sequence>
<organism evidence="3">
    <name type="scientific">hydrothermal vent metagenome</name>
    <dbReference type="NCBI Taxonomy" id="652676"/>
    <lineage>
        <taxon>unclassified sequences</taxon>
        <taxon>metagenomes</taxon>
        <taxon>ecological metagenomes</taxon>
    </lineage>
</organism>
<evidence type="ECO:0000313" key="3">
    <source>
        <dbReference type="EMBL" id="VAW89180.1"/>
    </source>
</evidence>
<dbReference type="PANTHER" id="PTHR11562">
    <property type="entry name" value="CATION EFFLUX PROTEIN/ ZINC TRANSPORTER"/>
    <property type="match status" value="1"/>
</dbReference>
<evidence type="ECO:0000259" key="2">
    <source>
        <dbReference type="Pfam" id="PF16916"/>
    </source>
</evidence>
<dbReference type="GO" id="GO:0005886">
    <property type="term" value="C:plasma membrane"/>
    <property type="evidence" value="ECO:0007669"/>
    <property type="project" value="TreeGrafter"/>
</dbReference>
<comment type="similarity">
    <text evidence="1">Belongs to the cation diffusion facilitator (CDF) transporter (TC 2.A.4) family. SLC30A subfamily.</text>
</comment>
<name>A0A3B0ZJ97_9ZZZZ</name>
<dbReference type="InterPro" id="IPR027470">
    <property type="entry name" value="Cation_efflux_CTD"/>
</dbReference>
<dbReference type="EMBL" id="UOFP01000257">
    <property type="protein sequence ID" value="VAW89180.1"/>
    <property type="molecule type" value="Genomic_DNA"/>
</dbReference>
<feature type="domain" description="Cation efflux protein cytoplasmic" evidence="2">
    <location>
        <begin position="32"/>
        <end position="105"/>
    </location>
</feature>
<accession>A0A3B0ZJ97</accession>
<reference evidence="3" key="1">
    <citation type="submission" date="2018-06" db="EMBL/GenBank/DDBJ databases">
        <authorList>
            <person name="Zhirakovskaya E."/>
        </authorList>
    </citation>
    <scope>NUCLEOTIDE SEQUENCE</scope>
</reference>
<dbReference type="SUPFAM" id="SSF160240">
    <property type="entry name" value="Cation efflux protein cytoplasmic domain-like"/>
    <property type="match status" value="1"/>
</dbReference>
<evidence type="ECO:0000256" key="1">
    <source>
        <dbReference type="ARBA" id="ARBA00008873"/>
    </source>
</evidence>
<dbReference type="PANTHER" id="PTHR11562:SF17">
    <property type="entry name" value="RE54080P-RELATED"/>
    <property type="match status" value="1"/>
</dbReference>
<proteinExistence type="inferred from homology"/>
<dbReference type="InterPro" id="IPR036837">
    <property type="entry name" value="Cation_efflux_CTD_sf"/>
</dbReference>